<dbReference type="Pfam" id="PF03403">
    <property type="entry name" value="PAF-AH_p_II"/>
    <property type="match status" value="1"/>
</dbReference>
<evidence type="ECO:0000313" key="3">
    <source>
        <dbReference type="Proteomes" id="UP000241074"/>
    </source>
</evidence>
<dbReference type="InterPro" id="IPR029058">
    <property type="entry name" value="AB_hydrolase_fold"/>
</dbReference>
<dbReference type="Gene3D" id="3.40.50.1820">
    <property type="entry name" value="alpha/beta hydrolase"/>
    <property type="match status" value="1"/>
</dbReference>
<feature type="domain" description="Bacterial virulence factor lipase N-terminal" evidence="1">
    <location>
        <begin position="114"/>
        <end position="246"/>
    </location>
</feature>
<evidence type="ECO:0000313" key="2">
    <source>
        <dbReference type="EMBL" id="AVP95763.1"/>
    </source>
</evidence>
<reference evidence="2 3" key="2">
    <citation type="submission" date="2018-03" db="EMBL/GenBank/DDBJ databases">
        <authorList>
            <person name="Keele B.F."/>
        </authorList>
    </citation>
    <scope>NUCLEOTIDE SEQUENCE [LARGE SCALE GENOMIC DNA]</scope>
    <source>
        <strain evidence="2 3">D13</strain>
    </source>
</reference>
<gene>
    <name evidence="2" type="ORF">C7S18_00485</name>
</gene>
<dbReference type="EMBL" id="CP027860">
    <property type="protein sequence ID" value="AVP95763.1"/>
    <property type="molecule type" value="Genomic_DNA"/>
</dbReference>
<sequence length="763" mass="78675">MATWPSALKAQTFSCWQRLIHPCLGALPDFILTKRKTSMQARTLLATALSSILLAACSSSSNSPRAVEVQPARNDDGSLVTGVITARFDPATGVVPFPTDLLLSGTRDLTINIPVSNPNDFSNPQVSLNALDGWSTVAPGRFQTSAPVRDNTLVPGSSIRMFQVTINPSTRAVTGVTRELAATEFVVAKSGSDTTGTTVGIVPLAPLQQLTSYMVVVTDDVKDAAGNDMTPDTTYGLVRRTSPLISPTSQTGLASCPTTAQSTVPLLPAASACSLEPLRLLTNTQEAAAVARGIPRDEIVLSWVFTTQSTSVVLNAMRQTTVSGTATLAPTGLNTGAVGLPPVADIVVGVMPVRYFLTAPTAQNPTAPLTTFWKSAPGAYVPPFNAAGLDATSTNVTFANPFPVATSTQNIPVLMTVPNAASGRTKPAAGWPVVIFQHGITRNRTDMLAISATMAAQGFAVVAIDQPLHGVRSIDGPTAAFYIENTPFAPIASERTFDLDLTNNTTGASGPDGVVDSSGTFFINLSSLLTSRDNLRQSVSDLFTLAKTIPSMSFDGDAVGDLDGSRIFFVGQSLGSIVGLNFVALDPSVTTAVLSVPGGGIAQLLNGSPTFGPRIRAGLAASGVVAGTPAFDQFLGAAQQAVDSGDPINFAALAAGERILLHEVVGTSASTTDQVIPNAVAGAPLAGTEPLIRALGLSTLTASAQSATGIRGAVRFIAGDHGSLLSPTSSAAATVEMQTQMASMIVSNGQAVQVTNTSVIRTQ</sequence>
<accession>A0A2P1PLP3</accession>
<dbReference type="InterPro" id="IPR025920">
    <property type="entry name" value="Lipase_bact_N"/>
</dbReference>
<proteinExistence type="predicted"/>
<dbReference type="KEGG" id="xba:C7S18_00485"/>
<protein>
    <submittedName>
        <fullName evidence="2">Lipase</fullName>
    </submittedName>
</protein>
<name>A0A2P1PLP3_9GAMM</name>
<reference evidence="2 3" key="1">
    <citation type="submission" date="2018-03" db="EMBL/GenBank/DDBJ databases">
        <title>Ahniella affigens gen. nov., sp. nov., a gammaproteobacterium isolated from sandy soil near a stream.</title>
        <authorList>
            <person name="Ko Y."/>
            <person name="Kim J.-H."/>
        </authorList>
    </citation>
    <scope>NUCLEOTIDE SEQUENCE [LARGE SCALE GENOMIC DNA]</scope>
    <source>
        <strain evidence="2 3">D13</strain>
    </source>
</reference>
<evidence type="ECO:0000259" key="1">
    <source>
        <dbReference type="Pfam" id="PF12262"/>
    </source>
</evidence>
<organism evidence="2 3">
    <name type="scientific">Ahniella affigens</name>
    <dbReference type="NCBI Taxonomy" id="2021234"/>
    <lineage>
        <taxon>Bacteria</taxon>
        <taxon>Pseudomonadati</taxon>
        <taxon>Pseudomonadota</taxon>
        <taxon>Gammaproteobacteria</taxon>
        <taxon>Lysobacterales</taxon>
        <taxon>Rhodanobacteraceae</taxon>
        <taxon>Ahniella</taxon>
    </lineage>
</organism>
<keyword evidence="3" id="KW-1185">Reference proteome</keyword>
<dbReference type="SUPFAM" id="SSF53474">
    <property type="entry name" value="alpha/beta-Hydrolases"/>
    <property type="match status" value="1"/>
</dbReference>
<dbReference type="AlphaFoldDB" id="A0A2P1PLP3"/>
<dbReference type="Pfam" id="PF12262">
    <property type="entry name" value="Lipase_bact_N"/>
    <property type="match status" value="1"/>
</dbReference>
<dbReference type="OrthoDB" id="5477453at2"/>
<dbReference type="Proteomes" id="UP000241074">
    <property type="component" value="Chromosome"/>
</dbReference>